<sequence length="126" mass="13871">MPYKVMMSVAAIVPLIFLIAFVVVPEFFILQSYPGAEGLALDIGITHRYIMSGMLFIVVCLLFQSRKVEKVDNQKEILLGVAIGFAVMCAVIISMPFCRDIPLSVPPMIATGTIAILSFWSRSKLS</sequence>
<evidence type="ECO:0000313" key="2">
    <source>
        <dbReference type="EMBL" id="SVB90911.1"/>
    </source>
</evidence>
<feature type="transmembrane region" description="Helical" evidence="1">
    <location>
        <begin position="103"/>
        <end position="120"/>
    </location>
</feature>
<feature type="transmembrane region" description="Helical" evidence="1">
    <location>
        <begin position="49"/>
        <end position="65"/>
    </location>
</feature>
<evidence type="ECO:0000256" key="1">
    <source>
        <dbReference type="SAM" id="Phobius"/>
    </source>
</evidence>
<keyword evidence="1" id="KW-0812">Transmembrane</keyword>
<feature type="transmembrane region" description="Helical" evidence="1">
    <location>
        <begin position="77"/>
        <end position="97"/>
    </location>
</feature>
<organism evidence="2">
    <name type="scientific">marine metagenome</name>
    <dbReference type="NCBI Taxonomy" id="408172"/>
    <lineage>
        <taxon>unclassified sequences</taxon>
        <taxon>metagenomes</taxon>
        <taxon>ecological metagenomes</taxon>
    </lineage>
</organism>
<reference evidence="2" key="1">
    <citation type="submission" date="2018-05" db="EMBL/GenBank/DDBJ databases">
        <authorList>
            <person name="Lanie J.A."/>
            <person name="Ng W.-L."/>
            <person name="Kazmierczak K.M."/>
            <person name="Andrzejewski T.M."/>
            <person name="Davidsen T.M."/>
            <person name="Wayne K.J."/>
            <person name="Tettelin H."/>
            <person name="Glass J.I."/>
            <person name="Rusch D."/>
            <person name="Podicherti R."/>
            <person name="Tsui H.-C.T."/>
            <person name="Winkler M.E."/>
        </authorList>
    </citation>
    <scope>NUCLEOTIDE SEQUENCE</scope>
</reference>
<name>A0A382HWQ6_9ZZZZ</name>
<dbReference type="AlphaFoldDB" id="A0A382HWQ6"/>
<gene>
    <name evidence="2" type="ORF">METZ01_LOCUS243765</name>
</gene>
<dbReference type="EMBL" id="UINC01063357">
    <property type="protein sequence ID" value="SVB90911.1"/>
    <property type="molecule type" value="Genomic_DNA"/>
</dbReference>
<proteinExistence type="predicted"/>
<keyword evidence="1" id="KW-0472">Membrane</keyword>
<protein>
    <submittedName>
        <fullName evidence="2">Uncharacterized protein</fullName>
    </submittedName>
</protein>
<accession>A0A382HWQ6</accession>
<keyword evidence="1" id="KW-1133">Transmembrane helix</keyword>